<dbReference type="AlphaFoldDB" id="A0A4X1U3Z7"/>
<evidence type="ECO:0000313" key="7">
    <source>
        <dbReference type="Ensembl" id="ENSSSCP00070022543.1"/>
    </source>
</evidence>
<feature type="chain" id="PRO_5044614866" description="Lipocalin/cytosolic fatty-acid binding domain-containing protein" evidence="5">
    <location>
        <begin position="16"/>
        <end position="173"/>
    </location>
</feature>
<keyword evidence="5" id="KW-0732">Signal</keyword>
<dbReference type="Pfam" id="PF00061">
    <property type="entry name" value="Lipocalin"/>
    <property type="match status" value="1"/>
</dbReference>
<reference evidence="7" key="2">
    <citation type="submission" date="2025-05" db="UniProtKB">
        <authorList>
            <consortium name="Ensembl"/>
        </authorList>
    </citation>
    <scope>IDENTIFICATION</scope>
</reference>
<dbReference type="PANTHER" id="PTHR11430:SF65">
    <property type="entry name" value="ODORANT-BINDING PROTEIN 1A-RELATED"/>
    <property type="match status" value="1"/>
</dbReference>
<dbReference type="PANTHER" id="PTHR11430">
    <property type="entry name" value="LIPOCALIN"/>
    <property type="match status" value="1"/>
</dbReference>
<protein>
    <recommendedName>
        <fullName evidence="6">Lipocalin/cytosolic fatty-acid binding domain-containing protein</fullName>
    </recommendedName>
</protein>
<proteinExistence type="inferred from homology"/>
<dbReference type="Gene3D" id="2.40.128.20">
    <property type="match status" value="1"/>
</dbReference>
<evidence type="ECO:0000256" key="2">
    <source>
        <dbReference type="ARBA" id="ARBA00006889"/>
    </source>
</evidence>
<name>A0A4X1U3Z7_PIG</name>
<sequence length="173" mass="19438">MKILLLSLILGLVWATEPQPDQDPSQISGDWNTLYVASTNPEKTSENGTLKPYLRSITFENGKSKIIFTFFIKVNGKCRASSAEGRKIAPNVYEIDYSGKNEFHIDHVSKNSMIVYDINVDEEGKKSIITAINGKGKKAEEQDLKKFKELTRKKGIPEENIVNVIETDDCPTQ</sequence>
<dbReference type="Proteomes" id="UP000694728">
    <property type="component" value="Unplaced"/>
</dbReference>
<comment type="similarity">
    <text evidence="2">Belongs to the calycin superfamily. Lipocalin family.</text>
</comment>
<dbReference type="Ensembl" id="ENSSSCT00070027102.1">
    <property type="protein sequence ID" value="ENSSSCP00070022543.1"/>
    <property type="gene ID" value="ENSSSCG00070013880.1"/>
</dbReference>
<dbReference type="GO" id="GO:0005576">
    <property type="term" value="C:extracellular region"/>
    <property type="evidence" value="ECO:0007669"/>
    <property type="project" value="UniProtKB-SubCell"/>
</dbReference>
<evidence type="ECO:0000256" key="3">
    <source>
        <dbReference type="ARBA" id="ARBA00022448"/>
    </source>
</evidence>
<evidence type="ECO:0000256" key="1">
    <source>
        <dbReference type="ARBA" id="ARBA00004613"/>
    </source>
</evidence>
<organism evidence="7 8">
    <name type="scientific">Sus scrofa</name>
    <name type="common">Pig</name>
    <dbReference type="NCBI Taxonomy" id="9823"/>
    <lineage>
        <taxon>Eukaryota</taxon>
        <taxon>Metazoa</taxon>
        <taxon>Chordata</taxon>
        <taxon>Craniata</taxon>
        <taxon>Vertebrata</taxon>
        <taxon>Euteleostomi</taxon>
        <taxon>Mammalia</taxon>
        <taxon>Eutheria</taxon>
        <taxon>Laurasiatheria</taxon>
        <taxon>Artiodactyla</taxon>
        <taxon>Suina</taxon>
        <taxon>Suidae</taxon>
        <taxon>Sus</taxon>
    </lineage>
</organism>
<dbReference type="InterPro" id="IPR002448">
    <property type="entry name" value="OBP-like"/>
</dbReference>
<reference evidence="8" key="1">
    <citation type="submission" date="2017-08" db="EMBL/GenBank/DDBJ databases">
        <title>USMARCv1.0.</title>
        <authorList>
            <person name="Hannum G.I."/>
            <person name="Koren S."/>
            <person name="Schroeder S.G."/>
            <person name="Chin S.C."/>
            <person name="Nonneman D.J."/>
            <person name="Becker S.A."/>
            <person name="Rosen B.D."/>
            <person name="Bickhart D.M."/>
            <person name="Putnam N.H."/>
            <person name="Green R.E."/>
            <person name="Tuggle C.K."/>
            <person name="Liu H."/>
            <person name="Rohrer G.A."/>
            <person name="Warr A."/>
            <person name="Hall R."/>
            <person name="Kim K."/>
            <person name="Hume D.A."/>
            <person name="Talbot R."/>
            <person name="Chow W."/>
            <person name="Howe K."/>
            <person name="Schwartz A.S."/>
            <person name="Watson M."/>
            <person name="Archibald A.L."/>
            <person name="Phillippy A.M."/>
            <person name="Smith T.P.L."/>
        </authorList>
    </citation>
    <scope>NUCLEOTIDE SEQUENCE [LARGE SCALE GENOMIC DNA]</scope>
</reference>
<dbReference type="Proteomes" id="UP000314985">
    <property type="component" value="Unassembled WGS sequence"/>
</dbReference>
<evidence type="ECO:0000256" key="5">
    <source>
        <dbReference type="SAM" id="SignalP"/>
    </source>
</evidence>
<dbReference type="Ensembl" id="ENSSSCT00045043864.1">
    <property type="protein sequence ID" value="ENSSSCP00045030458.1"/>
    <property type="gene ID" value="ENSSSCG00045025746.1"/>
</dbReference>
<dbReference type="SUPFAM" id="SSF50814">
    <property type="entry name" value="Lipocalins"/>
    <property type="match status" value="1"/>
</dbReference>
<dbReference type="InterPro" id="IPR012674">
    <property type="entry name" value="Calycin"/>
</dbReference>
<feature type="domain" description="Lipocalin/cytosolic fatty-acid binding" evidence="6">
    <location>
        <begin position="28"/>
        <end position="168"/>
    </location>
</feature>
<evidence type="ECO:0000259" key="6">
    <source>
        <dbReference type="Pfam" id="PF00061"/>
    </source>
</evidence>
<accession>A0A4X1U3Z7</accession>
<feature type="signal peptide" evidence="5">
    <location>
        <begin position="1"/>
        <end position="15"/>
    </location>
</feature>
<keyword evidence="4" id="KW-0964">Secreted</keyword>
<dbReference type="PRINTS" id="PR01173">
    <property type="entry name" value="ODORANTBNDNG"/>
</dbReference>
<keyword evidence="3" id="KW-0813">Transport</keyword>
<dbReference type="InterPro" id="IPR002345">
    <property type="entry name" value="Lipocalin"/>
</dbReference>
<dbReference type="InterPro" id="IPR000566">
    <property type="entry name" value="Lipocln_cytosolic_FA-bd_dom"/>
</dbReference>
<comment type="subcellular location">
    <subcellularLocation>
        <location evidence="1">Secreted</location>
    </subcellularLocation>
</comment>
<evidence type="ECO:0000256" key="4">
    <source>
        <dbReference type="ARBA" id="ARBA00022525"/>
    </source>
</evidence>
<dbReference type="GO" id="GO:0036094">
    <property type="term" value="F:small molecule binding"/>
    <property type="evidence" value="ECO:0007669"/>
    <property type="project" value="InterPro"/>
</dbReference>
<evidence type="ECO:0000313" key="8">
    <source>
        <dbReference type="Proteomes" id="UP000314985"/>
    </source>
</evidence>